<organism evidence="2 3">
    <name type="scientific">Trichonephila inaurata madagascariensis</name>
    <dbReference type="NCBI Taxonomy" id="2747483"/>
    <lineage>
        <taxon>Eukaryota</taxon>
        <taxon>Metazoa</taxon>
        <taxon>Ecdysozoa</taxon>
        <taxon>Arthropoda</taxon>
        <taxon>Chelicerata</taxon>
        <taxon>Arachnida</taxon>
        <taxon>Araneae</taxon>
        <taxon>Araneomorphae</taxon>
        <taxon>Entelegynae</taxon>
        <taxon>Araneoidea</taxon>
        <taxon>Nephilidae</taxon>
        <taxon>Trichonephila</taxon>
        <taxon>Trichonephila inaurata</taxon>
    </lineage>
</organism>
<dbReference type="EMBL" id="BMAV01014840">
    <property type="protein sequence ID" value="GFY63563.1"/>
    <property type="molecule type" value="Genomic_DNA"/>
</dbReference>
<evidence type="ECO:0000313" key="2">
    <source>
        <dbReference type="EMBL" id="GFY63563.1"/>
    </source>
</evidence>
<feature type="compositionally biased region" description="Basic residues" evidence="1">
    <location>
        <begin position="21"/>
        <end position="31"/>
    </location>
</feature>
<reference evidence="2" key="1">
    <citation type="submission" date="2020-08" db="EMBL/GenBank/DDBJ databases">
        <title>Multicomponent nature underlies the extraordinary mechanical properties of spider dragline silk.</title>
        <authorList>
            <person name="Kono N."/>
            <person name="Nakamura H."/>
            <person name="Mori M."/>
            <person name="Yoshida Y."/>
            <person name="Ohtoshi R."/>
            <person name="Malay A.D."/>
            <person name="Moran D.A.P."/>
            <person name="Tomita M."/>
            <person name="Numata K."/>
            <person name="Arakawa K."/>
        </authorList>
    </citation>
    <scope>NUCLEOTIDE SEQUENCE</scope>
</reference>
<keyword evidence="3" id="KW-1185">Reference proteome</keyword>
<protein>
    <submittedName>
        <fullName evidence="2">Uncharacterized protein</fullName>
    </submittedName>
</protein>
<feature type="region of interest" description="Disordered" evidence="1">
    <location>
        <begin position="1"/>
        <end position="51"/>
    </location>
</feature>
<evidence type="ECO:0000313" key="3">
    <source>
        <dbReference type="Proteomes" id="UP000886998"/>
    </source>
</evidence>
<sequence length="106" mass="11678">MFFSEQIDSEEESTVGSVCHHANKRHGKKSQGNRSGKRDSQQYPAPSHGAQVFPFIDTESADIAPMLAAWYWAGYNSGLYAGHERKKSRAQAPGPHGHCHCEHANA</sequence>
<proteinExistence type="predicted"/>
<gene>
    <name evidence="2" type="ORF">TNIN_85761</name>
</gene>
<evidence type="ECO:0000256" key="1">
    <source>
        <dbReference type="SAM" id="MobiDB-lite"/>
    </source>
</evidence>
<name>A0A8X6Y0S4_9ARAC</name>
<feature type="region of interest" description="Disordered" evidence="1">
    <location>
        <begin position="83"/>
        <end position="106"/>
    </location>
</feature>
<dbReference type="AlphaFoldDB" id="A0A8X6Y0S4"/>
<comment type="caution">
    <text evidence="2">The sequence shown here is derived from an EMBL/GenBank/DDBJ whole genome shotgun (WGS) entry which is preliminary data.</text>
</comment>
<dbReference type="Proteomes" id="UP000886998">
    <property type="component" value="Unassembled WGS sequence"/>
</dbReference>
<accession>A0A8X6Y0S4</accession>